<organism evidence="3 4">
    <name type="scientific">Paracoccidioides lutzii (strain ATCC MYA-826 / Pb01)</name>
    <name type="common">Paracoccidioides brasiliensis</name>
    <dbReference type="NCBI Taxonomy" id="502779"/>
    <lineage>
        <taxon>Eukaryota</taxon>
        <taxon>Fungi</taxon>
        <taxon>Dikarya</taxon>
        <taxon>Ascomycota</taxon>
        <taxon>Pezizomycotina</taxon>
        <taxon>Eurotiomycetes</taxon>
        <taxon>Eurotiomycetidae</taxon>
        <taxon>Onygenales</taxon>
        <taxon>Ajellomycetaceae</taxon>
        <taxon>Paracoccidioides</taxon>
    </lineage>
</organism>
<dbReference type="RefSeq" id="XP_015699392.1">
    <property type="nucleotide sequence ID" value="XM_015845166.1"/>
</dbReference>
<dbReference type="VEuPathDB" id="FungiDB:PAAG_04094"/>
<dbReference type="AlphaFoldDB" id="C1H000"/>
<keyword evidence="4" id="KW-1185">Reference proteome</keyword>
<name>C1H000_PARBA</name>
<feature type="compositionally biased region" description="Low complexity" evidence="1">
    <location>
        <begin position="468"/>
        <end position="485"/>
    </location>
</feature>
<feature type="compositionally biased region" description="Polar residues" evidence="1">
    <location>
        <begin position="393"/>
        <end position="405"/>
    </location>
</feature>
<dbReference type="OMA" id="KYWHVYT"/>
<dbReference type="HOGENOM" id="CLU_525762_0_0_1"/>
<dbReference type="GeneID" id="9097134"/>
<feature type="region of interest" description="Disordered" evidence="1">
    <location>
        <begin position="300"/>
        <end position="319"/>
    </location>
</feature>
<dbReference type="eggNOG" id="ENOG502SDF2">
    <property type="taxonomic scope" value="Eukaryota"/>
</dbReference>
<dbReference type="STRING" id="502779.C1H000"/>
<evidence type="ECO:0000259" key="2">
    <source>
        <dbReference type="Pfam" id="PF08550"/>
    </source>
</evidence>
<dbReference type="Pfam" id="PF08550">
    <property type="entry name" value="GATA_AreA"/>
    <property type="match status" value="1"/>
</dbReference>
<evidence type="ECO:0000256" key="1">
    <source>
        <dbReference type="SAM" id="MobiDB-lite"/>
    </source>
</evidence>
<dbReference type="Proteomes" id="UP000002059">
    <property type="component" value="Partially assembled WGS sequence"/>
</dbReference>
<dbReference type="KEGG" id="pbl:PAAG_04094"/>
<sequence length="499" mass="54820">MTEALPKGIVLHTARISSEIENFGGIDAEDLAKLWRVYTTNRSTLKEDEGRRLENLFWRIWSNQSIFRSLQGTTLARLFLHIAEGESITRLSPRRLREVSQSTPRISSRRQTPASSTKCLQPQSPTPKTTLRNSLRVSRKSSGPASRTPLPPPILKKPRQVSDESQKTPRSSVINSIEGGMSHKSPTSPSLIVGHESPMGESASERPQRKKTTFATNLTTREVEPVPVPVRKKSSSPISVLVDSRHIPSASSSRPIQDSDSYGPSASKEQKILLPDGSAMSISPTPTYTNPHPWLGLATQRRGPTSNSTSRPAATVPSKYRHEQWAQLQKCSNSSSTAQDVQPSGVTLVDKNFRARFVEKRSQKSRTPSFTNVGSLLSMKGDNKENTITTAMSRNMDPSHSQDCQSPGRVNAIDSKLVGNGGIISEGESRTQQPPFLDKYSTKENDEDDIDGEWEDIDSMDGLGETDSSQPSQQQPQAPFPKAAPDANPFATLQQSQLS</sequence>
<proteinExistence type="predicted"/>
<dbReference type="InterPro" id="IPR013860">
    <property type="entry name" value="AreA_GATA"/>
</dbReference>
<feature type="region of interest" description="Disordered" evidence="1">
    <location>
        <begin position="393"/>
        <end position="499"/>
    </location>
</feature>
<accession>C1H000</accession>
<protein>
    <recommendedName>
        <fullName evidence="2">Nitrogen regulatory protein areA GATA-like domain-containing protein</fullName>
    </recommendedName>
</protein>
<feature type="region of interest" description="Disordered" evidence="1">
    <location>
        <begin position="95"/>
        <end position="268"/>
    </location>
</feature>
<dbReference type="EMBL" id="KN294001">
    <property type="protein sequence ID" value="EEH33041.2"/>
    <property type="molecule type" value="Genomic_DNA"/>
</dbReference>
<dbReference type="OrthoDB" id="5424234at2759"/>
<feature type="compositionally biased region" description="Acidic residues" evidence="1">
    <location>
        <begin position="445"/>
        <end position="459"/>
    </location>
</feature>
<feature type="compositionally biased region" description="Polar residues" evidence="1">
    <location>
        <begin position="249"/>
        <end position="264"/>
    </location>
</feature>
<feature type="compositionally biased region" description="Polar residues" evidence="1">
    <location>
        <begin position="302"/>
        <end position="312"/>
    </location>
</feature>
<feature type="domain" description="Nitrogen regulatory protein areA GATA-like" evidence="2">
    <location>
        <begin position="34"/>
        <end position="62"/>
    </location>
</feature>
<evidence type="ECO:0000313" key="4">
    <source>
        <dbReference type="Proteomes" id="UP000002059"/>
    </source>
</evidence>
<gene>
    <name evidence="3" type="ORF">PAAG_04094</name>
</gene>
<reference evidence="3 4" key="1">
    <citation type="journal article" date="2011" name="PLoS Genet.">
        <title>Comparative genomic analysis of human fungal pathogens causing paracoccidioidomycosis.</title>
        <authorList>
            <person name="Desjardins C.A."/>
            <person name="Champion M.D."/>
            <person name="Holder J.W."/>
            <person name="Muszewska A."/>
            <person name="Goldberg J."/>
            <person name="Bailao A.M."/>
            <person name="Brigido M.M."/>
            <person name="Ferreira M.E."/>
            <person name="Garcia A.M."/>
            <person name="Grynberg M."/>
            <person name="Gujja S."/>
            <person name="Heiman D.I."/>
            <person name="Henn M.R."/>
            <person name="Kodira C.D."/>
            <person name="Leon-Narvaez H."/>
            <person name="Longo L.V."/>
            <person name="Ma L.J."/>
            <person name="Malavazi I."/>
            <person name="Matsuo A.L."/>
            <person name="Morais F.V."/>
            <person name="Pereira M."/>
            <person name="Rodriguez-Brito S."/>
            <person name="Sakthikumar S."/>
            <person name="Salem-Izacc S.M."/>
            <person name="Sykes S.M."/>
            <person name="Teixeira M.M."/>
            <person name="Vallejo M.C."/>
            <person name="Walter M.E."/>
            <person name="Yandava C."/>
            <person name="Young S."/>
            <person name="Zeng Q."/>
            <person name="Zucker J."/>
            <person name="Felipe M.S."/>
            <person name="Goldman G.H."/>
            <person name="Haas B.J."/>
            <person name="McEwen J.G."/>
            <person name="Nino-Vega G."/>
            <person name="Puccia R."/>
            <person name="San-Blas G."/>
            <person name="Soares C.M."/>
            <person name="Birren B.W."/>
            <person name="Cuomo C.A."/>
        </authorList>
    </citation>
    <scope>NUCLEOTIDE SEQUENCE [LARGE SCALE GENOMIC DNA]</scope>
    <source>
        <strain evidence="4">ATCC MYA-826 / Pb01</strain>
    </source>
</reference>
<evidence type="ECO:0000313" key="3">
    <source>
        <dbReference type="EMBL" id="EEH33041.2"/>
    </source>
</evidence>
<feature type="compositionally biased region" description="Polar residues" evidence="1">
    <location>
        <begin position="99"/>
        <end position="145"/>
    </location>
</feature>